<keyword evidence="6 8" id="KW-1133">Transmembrane helix</keyword>
<feature type="transmembrane region" description="Helical" evidence="8">
    <location>
        <begin position="6"/>
        <end position="25"/>
    </location>
</feature>
<dbReference type="Pfam" id="PF02535">
    <property type="entry name" value="Zip"/>
    <property type="match status" value="1"/>
</dbReference>
<dbReference type="GO" id="GO:0005886">
    <property type="term" value="C:plasma membrane"/>
    <property type="evidence" value="ECO:0007669"/>
    <property type="project" value="UniProtKB-SubCell"/>
</dbReference>
<dbReference type="eggNOG" id="COG0428">
    <property type="taxonomic scope" value="Bacteria"/>
</dbReference>
<dbReference type="InterPro" id="IPR003689">
    <property type="entry name" value="ZIP"/>
</dbReference>
<keyword evidence="7 8" id="KW-0472">Membrane</keyword>
<organism evidence="9 10">
    <name type="scientific">Syntrophothermus lipocalidus (strain DSM 12680 / TGB-C1)</name>
    <dbReference type="NCBI Taxonomy" id="643648"/>
    <lineage>
        <taxon>Bacteria</taxon>
        <taxon>Bacillati</taxon>
        <taxon>Bacillota</taxon>
        <taxon>Clostridia</taxon>
        <taxon>Eubacteriales</taxon>
        <taxon>Syntrophomonadaceae</taxon>
        <taxon>Syntrophothermus</taxon>
    </lineage>
</organism>
<dbReference type="GO" id="GO:0005385">
    <property type="term" value="F:zinc ion transmembrane transporter activity"/>
    <property type="evidence" value="ECO:0007669"/>
    <property type="project" value="TreeGrafter"/>
</dbReference>
<feature type="transmembrane region" description="Helical" evidence="8">
    <location>
        <begin position="186"/>
        <end position="205"/>
    </location>
</feature>
<feature type="transmembrane region" description="Helical" evidence="8">
    <location>
        <begin position="158"/>
        <end position="180"/>
    </location>
</feature>
<dbReference type="PANTHER" id="PTHR11040:SF211">
    <property type="entry name" value="ZINC TRANSPORTER ZIP11"/>
    <property type="match status" value="1"/>
</dbReference>
<feature type="transmembrane region" description="Helical" evidence="8">
    <location>
        <begin position="96"/>
        <end position="119"/>
    </location>
</feature>
<dbReference type="PANTHER" id="PTHR11040">
    <property type="entry name" value="ZINC/IRON TRANSPORTER"/>
    <property type="match status" value="1"/>
</dbReference>
<comment type="similarity">
    <text evidence="2">Belongs to the ZIP transporter (TC 2.A.5) family.</text>
</comment>
<evidence type="ECO:0000313" key="9">
    <source>
        <dbReference type="EMBL" id="ADI01990.1"/>
    </source>
</evidence>
<evidence type="ECO:0000256" key="6">
    <source>
        <dbReference type="ARBA" id="ARBA00022989"/>
    </source>
</evidence>
<dbReference type="OrthoDB" id="9787346at2"/>
<feature type="transmembrane region" description="Helical" evidence="8">
    <location>
        <begin position="217"/>
        <end position="234"/>
    </location>
</feature>
<dbReference type="KEGG" id="slp:Slip_1217"/>
<evidence type="ECO:0000256" key="3">
    <source>
        <dbReference type="ARBA" id="ARBA00022475"/>
    </source>
</evidence>
<dbReference type="AlphaFoldDB" id="D7CMQ5"/>
<reference evidence="9 10" key="2">
    <citation type="journal article" date="2010" name="Stand. Genomic Sci.">
        <title>Complete genome sequence of Syntrophothermus lipocalidus type strain (TGB-C1).</title>
        <authorList>
            <person name="Djao O.D."/>
            <person name="Zhang X."/>
            <person name="Lucas S."/>
            <person name="Lapidus A."/>
            <person name="Del Rio T.G."/>
            <person name="Nolan M."/>
            <person name="Tice H."/>
            <person name="Cheng J.F."/>
            <person name="Han C."/>
            <person name="Tapia R."/>
            <person name="Goodwin L."/>
            <person name="Pitluck S."/>
            <person name="Liolios K."/>
            <person name="Ivanova N."/>
            <person name="Mavromatis K."/>
            <person name="Mikhailova N."/>
            <person name="Ovchinnikova G."/>
            <person name="Pati A."/>
            <person name="Brambilla E."/>
            <person name="Chen A."/>
            <person name="Palaniappan K."/>
            <person name="Land M."/>
            <person name="Hauser L."/>
            <person name="Chang Y.J."/>
            <person name="Jeffries C.D."/>
            <person name="Rohde M."/>
            <person name="Sikorski J."/>
            <person name="Spring S."/>
            <person name="Goker M."/>
            <person name="Detter J.C."/>
            <person name="Woyke T."/>
            <person name="Bristow J."/>
            <person name="Eisen J.A."/>
            <person name="Markowitz V."/>
            <person name="Hugenholtz P."/>
            <person name="Kyrpides N.C."/>
            <person name="Klenk H.P."/>
        </authorList>
    </citation>
    <scope>NUCLEOTIDE SEQUENCE [LARGE SCALE GENOMIC DNA]</scope>
    <source>
        <strain evidence="10">DSM 12680 / TGB-C1</strain>
    </source>
</reference>
<keyword evidence="10" id="KW-1185">Reference proteome</keyword>
<accession>D7CMQ5</accession>
<gene>
    <name evidence="9" type="ordered locus">Slip_1217</name>
</gene>
<keyword evidence="3" id="KW-1003">Cell membrane</keyword>
<keyword evidence="4 8" id="KW-0812">Transmembrane</keyword>
<reference evidence="10" key="1">
    <citation type="journal article" date="2010" name="Stand. Genomic Sci.">
        <title>Complete genome sequence of Syntrophothermus lipocalidus type strain (TGB-C1T).</title>
        <authorList>
            <consortium name="US DOE Joint Genome Institute (JGI-PGF)"/>
            <person name="Djao O."/>
            <person name="Zhang X."/>
            <person name="Lucas S."/>
            <person name="Lapidus A."/>
            <person name="Glavina Del Rio T."/>
            <person name="Nolan M."/>
            <person name="Tice H."/>
            <person name="Cheng J."/>
            <person name="Han C."/>
            <person name="Tapia R."/>
            <person name="Goodwin L."/>
            <person name="Pitluck S."/>
            <person name="Liolios K."/>
            <person name="Ivanova N."/>
            <person name="Mavromatis K."/>
            <person name="Mikhailova N."/>
            <person name="Ovchinnikova G."/>
            <person name="Pati A."/>
            <person name="Brambilla E."/>
            <person name="Chen A."/>
            <person name="Palaniappan K."/>
            <person name="Land M."/>
            <person name="Hauser L."/>
            <person name="Chang Y."/>
            <person name="Jeffries C."/>
            <person name="Rohde M."/>
            <person name="Sikorski J."/>
            <person name="Spring S."/>
            <person name="Goker M."/>
            <person name="Detter J."/>
            <person name="Woyke T."/>
            <person name="Bristow J."/>
            <person name="Eisen J."/>
            <person name="Markowitz V."/>
            <person name="Hugenholtz P."/>
            <person name="Kyrpides N."/>
            <person name="Klenk H."/>
        </authorList>
    </citation>
    <scope>NUCLEOTIDE SEQUENCE [LARGE SCALE GENOMIC DNA]</scope>
    <source>
        <strain evidence="10">DSM 12680 / TGB-C1</strain>
    </source>
</reference>
<name>D7CMQ5_SYNLT</name>
<dbReference type="RefSeq" id="WP_013175392.1">
    <property type="nucleotide sequence ID" value="NC_014220.1"/>
</dbReference>
<sequence length="235" mass="24454">MNSNCLVWSVAAGAGTLLGTILVLVRKEWGDRGVAFFLGLAAGVMLAVVALDLVPSILVGGTWREGLLGLASGGFSLAWADTLFQGEASSSNWAALGYLVMLGIALHDFPEGIAIALGTRLKVRTGMAIAMGVGIHNIPEGMAMAVPLLNGGVSRVRVLLQVLLVATITPLGTIAGQAAIAFFPAFLPFLLGVAAGAMLYLVFYHLIPGALRLRTRASHLGFWLGVGMIVVVTYI</sequence>
<evidence type="ECO:0000256" key="4">
    <source>
        <dbReference type="ARBA" id="ARBA00022692"/>
    </source>
</evidence>
<evidence type="ECO:0000256" key="7">
    <source>
        <dbReference type="ARBA" id="ARBA00023136"/>
    </source>
</evidence>
<evidence type="ECO:0000256" key="5">
    <source>
        <dbReference type="ARBA" id="ARBA00022833"/>
    </source>
</evidence>
<protein>
    <submittedName>
        <fullName evidence="9">Zinc/iron permease</fullName>
    </submittedName>
</protein>
<evidence type="ECO:0000256" key="1">
    <source>
        <dbReference type="ARBA" id="ARBA00004651"/>
    </source>
</evidence>
<dbReference type="HOGENOM" id="CLU_015114_1_3_9"/>
<feature type="transmembrane region" description="Helical" evidence="8">
    <location>
        <begin position="34"/>
        <end position="54"/>
    </location>
</feature>
<comment type="subcellular location">
    <subcellularLocation>
        <location evidence="1">Cell membrane</location>
        <topology evidence="1">Multi-pass membrane protein</topology>
    </subcellularLocation>
</comment>
<keyword evidence="5" id="KW-0862">Zinc</keyword>
<dbReference type="Proteomes" id="UP000000378">
    <property type="component" value="Chromosome"/>
</dbReference>
<evidence type="ECO:0000256" key="2">
    <source>
        <dbReference type="ARBA" id="ARBA00006939"/>
    </source>
</evidence>
<dbReference type="STRING" id="643648.Slip_1217"/>
<evidence type="ECO:0000313" key="10">
    <source>
        <dbReference type="Proteomes" id="UP000000378"/>
    </source>
</evidence>
<dbReference type="EMBL" id="CP002048">
    <property type="protein sequence ID" value="ADI01990.1"/>
    <property type="molecule type" value="Genomic_DNA"/>
</dbReference>
<proteinExistence type="inferred from homology"/>
<evidence type="ECO:0000256" key="8">
    <source>
        <dbReference type="SAM" id="Phobius"/>
    </source>
</evidence>